<dbReference type="PANTHER" id="PTHR39176">
    <property type="entry name" value="PERIPLASMIC PROTEIN-RELATED"/>
    <property type="match status" value="1"/>
</dbReference>
<keyword evidence="3" id="KW-1185">Reference proteome</keyword>
<dbReference type="Proteomes" id="UP001050975">
    <property type="component" value="Unassembled WGS sequence"/>
</dbReference>
<organism evidence="2 3">
    <name type="scientific">Microseira wollei NIES-4236</name>
    <dbReference type="NCBI Taxonomy" id="2530354"/>
    <lineage>
        <taxon>Bacteria</taxon>
        <taxon>Bacillati</taxon>
        <taxon>Cyanobacteriota</taxon>
        <taxon>Cyanophyceae</taxon>
        <taxon>Oscillatoriophycideae</taxon>
        <taxon>Aerosakkonematales</taxon>
        <taxon>Aerosakkonemataceae</taxon>
        <taxon>Microseira</taxon>
    </lineage>
</organism>
<sequence length="165" mass="18258">MGKFSLVTIGTVTLFGLGIAAGTIANASPNIIFHKLESRAGETPTPQEFLERSNVAGVQVAQQPNCNNPQTQSEMNACAGIAYRNADRRLNQVYQQLLPKLPAARRQQLVTAQQAWIRYRDASCNFERSEVEGGTMAPMIQASCLARLTEQRTKDLQQYLESTNR</sequence>
<evidence type="ECO:0000313" key="3">
    <source>
        <dbReference type="Proteomes" id="UP001050975"/>
    </source>
</evidence>
<proteinExistence type="predicted"/>
<name>A0AAV3X9Z7_9CYAN</name>
<dbReference type="EMBL" id="BLAY01000061">
    <property type="protein sequence ID" value="GET39248.1"/>
    <property type="molecule type" value="Genomic_DNA"/>
</dbReference>
<dbReference type="PANTHER" id="PTHR39176:SF1">
    <property type="entry name" value="PERIPLASMIC PROTEIN"/>
    <property type="match status" value="1"/>
</dbReference>
<protein>
    <recommendedName>
        <fullName evidence="1">Lysozyme inhibitor LprI-like N-terminal domain-containing protein</fullName>
    </recommendedName>
</protein>
<evidence type="ECO:0000259" key="1">
    <source>
        <dbReference type="Pfam" id="PF07007"/>
    </source>
</evidence>
<dbReference type="Pfam" id="PF07007">
    <property type="entry name" value="LprI"/>
    <property type="match status" value="1"/>
</dbReference>
<dbReference type="RefSeq" id="WP_226584417.1">
    <property type="nucleotide sequence ID" value="NZ_BLAY01000061.1"/>
</dbReference>
<reference evidence="2" key="1">
    <citation type="submission" date="2019-10" db="EMBL/GenBank/DDBJ databases">
        <title>Draft genome sequece of Microseira wollei NIES-4236.</title>
        <authorList>
            <person name="Yamaguchi H."/>
            <person name="Suzuki S."/>
            <person name="Kawachi M."/>
        </authorList>
    </citation>
    <scope>NUCLEOTIDE SEQUENCE</scope>
    <source>
        <strain evidence="2">NIES-4236</strain>
    </source>
</reference>
<comment type="caution">
    <text evidence="2">The sequence shown here is derived from an EMBL/GenBank/DDBJ whole genome shotgun (WGS) entry which is preliminary data.</text>
</comment>
<dbReference type="InterPro" id="IPR009739">
    <property type="entry name" value="LprI-like_N"/>
</dbReference>
<dbReference type="AlphaFoldDB" id="A0AAV3X9Z7"/>
<gene>
    <name evidence="2" type="ORF">MiSe_40120</name>
</gene>
<feature type="domain" description="Lysozyme inhibitor LprI-like N-terminal" evidence="1">
    <location>
        <begin position="66"/>
        <end position="156"/>
    </location>
</feature>
<evidence type="ECO:0000313" key="2">
    <source>
        <dbReference type="EMBL" id="GET39248.1"/>
    </source>
</evidence>
<dbReference type="Gene3D" id="1.20.1270.180">
    <property type="match status" value="1"/>
</dbReference>
<accession>A0AAV3X9Z7</accession>